<organism evidence="18 19">
    <name type="scientific">Hemibagrus guttatus</name>
    <dbReference type="NCBI Taxonomy" id="175788"/>
    <lineage>
        <taxon>Eukaryota</taxon>
        <taxon>Metazoa</taxon>
        <taxon>Chordata</taxon>
        <taxon>Craniata</taxon>
        <taxon>Vertebrata</taxon>
        <taxon>Euteleostomi</taxon>
        <taxon>Actinopterygii</taxon>
        <taxon>Neopterygii</taxon>
        <taxon>Teleostei</taxon>
        <taxon>Ostariophysi</taxon>
        <taxon>Siluriformes</taxon>
        <taxon>Bagridae</taxon>
        <taxon>Hemibagrus</taxon>
    </lineage>
</organism>
<dbReference type="InterPro" id="IPR006626">
    <property type="entry name" value="PbH1"/>
</dbReference>
<feature type="transmembrane region" description="Helical" evidence="14">
    <location>
        <begin position="5334"/>
        <end position="5355"/>
    </location>
</feature>
<keyword evidence="10" id="KW-0325">Glycoprotein</keyword>
<dbReference type="Gene3D" id="3.60.10.10">
    <property type="entry name" value="Endonuclease/exonuclease/phosphatase"/>
    <property type="match status" value="1"/>
</dbReference>
<keyword evidence="8" id="KW-0677">Repeat</keyword>
<keyword evidence="14" id="KW-0812">Transmembrane</keyword>
<dbReference type="InterPro" id="IPR055401">
    <property type="entry name" value="CEMIP_beta-hel_dom"/>
</dbReference>
<dbReference type="CDD" id="cd00102">
    <property type="entry name" value="IPT"/>
    <property type="match status" value="1"/>
</dbReference>
<evidence type="ECO:0000256" key="9">
    <source>
        <dbReference type="ARBA" id="ARBA00022989"/>
    </source>
</evidence>
<dbReference type="FunFam" id="2.60.40.10:FF:001292">
    <property type="entry name" value="PKHD1 like 1"/>
    <property type="match status" value="1"/>
</dbReference>
<dbReference type="SUPFAM" id="SSF56219">
    <property type="entry name" value="DNase I-like"/>
    <property type="match status" value="1"/>
</dbReference>
<evidence type="ECO:0000256" key="5">
    <source>
        <dbReference type="ARBA" id="ARBA00012180"/>
    </source>
</evidence>
<feature type="domain" description="G8" evidence="16">
    <location>
        <begin position="3299"/>
        <end position="3419"/>
    </location>
</feature>
<feature type="coiled-coil region" evidence="12">
    <location>
        <begin position="2028"/>
        <end position="2062"/>
    </location>
</feature>
<dbReference type="InterPro" id="IPR036397">
    <property type="entry name" value="RNaseH_sf"/>
</dbReference>
<evidence type="ECO:0000313" key="19">
    <source>
        <dbReference type="Proteomes" id="UP001274896"/>
    </source>
</evidence>
<dbReference type="InterPro" id="IPR000477">
    <property type="entry name" value="RT_dom"/>
</dbReference>
<dbReference type="Pfam" id="PF13358">
    <property type="entry name" value="DDE_3"/>
    <property type="match status" value="1"/>
</dbReference>
<evidence type="ECO:0000256" key="1">
    <source>
        <dbReference type="ARBA" id="ARBA00004167"/>
    </source>
</evidence>
<dbReference type="CDD" id="cd01650">
    <property type="entry name" value="RT_nLTR_like"/>
    <property type="match status" value="1"/>
</dbReference>
<evidence type="ECO:0000313" key="18">
    <source>
        <dbReference type="EMBL" id="KAK3511963.1"/>
    </source>
</evidence>
<feature type="domain" description="G8" evidence="16">
    <location>
        <begin position="4150"/>
        <end position="4293"/>
    </location>
</feature>
<dbReference type="InterPro" id="IPR005135">
    <property type="entry name" value="Endo/exonuclease/phosphatase"/>
</dbReference>
<comment type="subcellular location">
    <subcellularLocation>
        <location evidence="2">Cell membrane</location>
    </subcellularLocation>
    <subcellularLocation>
        <location evidence="3">Cell projection</location>
    </subcellularLocation>
    <subcellularLocation>
        <location evidence="1">Membrane</location>
        <topology evidence="1">Single-pass membrane protein</topology>
    </subcellularLocation>
</comment>
<gene>
    <name evidence="18" type="ORF">QTP70_027562</name>
</gene>
<dbReference type="SMART" id="SM01225">
    <property type="entry name" value="G8"/>
    <property type="match status" value="2"/>
</dbReference>
<dbReference type="EC" id="3.1.26.4" evidence="5"/>
<dbReference type="GO" id="GO:0005886">
    <property type="term" value="C:plasma membrane"/>
    <property type="evidence" value="ECO:0007669"/>
    <property type="project" value="UniProtKB-SubCell"/>
</dbReference>
<proteinExistence type="inferred from homology"/>
<dbReference type="InterPro" id="IPR037524">
    <property type="entry name" value="PA14/GLEYA"/>
</dbReference>
<dbReference type="CDD" id="cd09076">
    <property type="entry name" value="L1-EN"/>
    <property type="match status" value="1"/>
</dbReference>
<dbReference type="InterPro" id="IPR052387">
    <property type="entry name" value="Fibrocystin"/>
</dbReference>
<reference evidence="18" key="1">
    <citation type="submission" date="2023-06" db="EMBL/GenBank/DDBJ databases">
        <title>Male Hemibagrus guttatus genome.</title>
        <authorList>
            <person name="Bian C."/>
        </authorList>
    </citation>
    <scope>NUCLEOTIDE SEQUENCE</scope>
    <source>
        <strain evidence="18">Male_cb2023</strain>
        <tissue evidence="18">Muscle</tissue>
    </source>
</reference>
<dbReference type="GO" id="GO:0007399">
    <property type="term" value="P:nervous system development"/>
    <property type="evidence" value="ECO:0007669"/>
    <property type="project" value="UniProtKB-ARBA"/>
</dbReference>
<dbReference type="PANTHER" id="PTHR46769">
    <property type="entry name" value="POLYCYSTIC KIDNEY AND HEPATIC DISEASE 1 (AUTOSOMAL RECESSIVE)-LIKE 1"/>
    <property type="match status" value="1"/>
</dbReference>
<dbReference type="PROSITE" id="PS51820">
    <property type="entry name" value="PA14"/>
    <property type="match status" value="1"/>
</dbReference>
<dbReference type="FunFam" id="2.160.20.10:FF:000070">
    <property type="entry name" value="PKHD1 like 1"/>
    <property type="match status" value="1"/>
</dbReference>
<dbReference type="PANTHER" id="PTHR46769:SF2">
    <property type="entry name" value="FIBROCYSTIN-L ISOFORM 2 PRECURSOR-RELATED"/>
    <property type="match status" value="1"/>
</dbReference>
<feature type="domain" description="Reverse transcriptase" evidence="15">
    <location>
        <begin position="549"/>
        <end position="781"/>
    </location>
</feature>
<dbReference type="Pfam" id="PF07691">
    <property type="entry name" value="PA14"/>
    <property type="match status" value="1"/>
</dbReference>
<dbReference type="PROSITE" id="PS51484">
    <property type="entry name" value="G8"/>
    <property type="match status" value="2"/>
</dbReference>
<dbReference type="GO" id="GO:0004523">
    <property type="term" value="F:RNA-DNA hybrid ribonuclease activity"/>
    <property type="evidence" value="ECO:0007669"/>
    <property type="project" value="UniProtKB-EC"/>
</dbReference>
<accession>A0AAE0Q1E0</accession>
<feature type="non-terminal residue" evidence="18">
    <location>
        <position position="1"/>
    </location>
</feature>
<dbReference type="InterPro" id="IPR019316">
    <property type="entry name" value="G8_domain"/>
</dbReference>
<feature type="coiled-coil region" evidence="12">
    <location>
        <begin position="537"/>
        <end position="571"/>
    </location>
</feature>
<dbReference type="SUPFAM" id="SSF56672">
    <property type="entry name" value="DNA/RNA polymerases"/>
    <property type="match status" value="2"/>
</dbReference>
<dbReference type="Pfam" id="PF03372">
    <property type="entry name" value="Exo_endo_phos"/>
    <property type="match status" value="1"/>
</dbReference>
<dbReference type="CDD" id="cd00603">
    <property type="entry name" value="IPT_PCSR"/>
    <property type="match status" value="10"/>
</dbReference>
<evidence type="ECO:0000256" key="12">
    <source>
        <dbReference type="SAM" id="Coils"/>
    </source>
</evidence>
<dbReference type="Pfam" id="PF24606">
    <property type="entry name" value="CEMIP_beta-hel"/>
    <property type="match status" value="2"/>
</dbReference>
<dbReference type="GO" id="GO:0006259">
    <property type="term" value="P:DNA metabolic process"/>
    <property type="evidence" value="ECO:0007669"/>
    <property type="project" value="UniProtKB-ARBA"/>
</dbReference>
<protein>
    <recommendedName>
        <fullName evidence="5">ribonuclease H</fullName>
        <ecNumber evidence="5">3.1.26.4</ecNumber>
    </recommendedName>
</protein>
<keyword evidence="11" id="KW-0966">Cell projection</keyword>
<dbReference type="Proteomes" id="UP001274896">
    <property type="component" value="Unassembled WGS sequence"/>
</dbReference>
<keyword evidence="9 14" id="KW-1133">Transmembrane helix</keyword>
<dbReference type="SMART" id="SM00429">
    <property type="entry name" value="IPT"/>
    <property type="match status" value="9"/>
</dbReference>
<evidence type="ECO:0000256" key="7">
    <source>
        <dbReference type="ARBA" id="ARBA00022729"/>
    </source>
</evidence>
<feature type="region of interest" description="Disordered" evidence="13">
    <location>
        <begin position="1559"/>
        <end position="1583"/>
    </location>
</feature>
<dbReference type="SUPFAM" id="SSF51126">
    <property type="entry name" value="Pectin lyase-like"/>
    <property type="match status" value="2"/>
</dbReference>
<dbReference type="Pfam" id="PF10162">
    <property type="entry name" value="G8"/>
    <property type="match status" value="2"/>
</dbReference>
<dbReference type="InterPro" id="IPR038717">
    <property type="entry name" value="Tc1-like_DDE_dom"/>
</dbReference>
<keyword evidence="7" id="KW-0732">Signal</keyword>
<dbReference type="FunFam" id="2.60.40.10:FF:000616">
    <property type="entry name" value="PKHD1 like 1"/>
    <property type="match status" value="1"/>
</dbReference>
<dbReference type="Gene3D" id="2.60.120.1560">
    <property type="match status" value="1"/>
</dbReference>
<dbReference type="InterPro" id="IPR008972">
    <property type="entry name" value="Cupredoxin"/>
</dbReference>
<dbReference type="SUPFAM" id="SSF49503">
    <property type="entry name" value="Cupredoxins"/>
    <property type="match status" value="1"/>
</dbReference>
<dbReference type="GO" id="GO:0042995">
    <property type="term" value="C:cell projection"/>
    <property type="evidence" value="ECO:0007669"/>
    <property type="project" value="UniProtKB-SubCell"/>
</dbReference>
<dbReference type="FunFam" id="2.60.40.10:FF:001057">
    <property type="entry name" value="PKHD1 like 1"/>
    <property type="match status" value="1"/>
</dbReference>
<dbReference type="InterPro" id="IPR043128">
    <property type="entry name" value="Rev_trsase/Diguanyl_cyclase"/>
</dbReference>
<feature type="domain" description="PA14" evidence="17">
    <location>
        <begin position="864"/>
        <end position="1018"/>
    </location>
</feature>
<dbReference type="SUPFAM" id="SSF81296">
    <property type="entry name" value="E set domains"/>
    <property type="match status" value="11"/>
</dbReference>
<dbReference type="InterPro" id="IPR014756">
    <property type="entry name" value="Ig_E-set"/>
</dbReference>
<dbReference type="Gene3D" id="3.30.420.10">
    <property type="entry name" value="Ribonuclease H-like superfamily/Ribonuclease H"/>
    <property type="match status" value="1"/>
</dbReference>
<dbReference type="SMART" id="SM00710">
    <property type="entry name" value="PbH1"/>
    <property type="match status" value="9"/>
</dbReference>
<evidence type="ECO:0000256" key="6">
    <source>
        <dbReference type="ARBA" id="ARBA00022475"/>
    </source>
</evidence>
<feature type="domain" description="Reverse transcriptase" evidence="15">
    <location>
        <begin position="2081"/>
        <end position="2358"/>
    </location>
</feature>
<comment type="similarity">
    <text evidence="4">Belongs to the beta type-B retroviral polymerase family. HERV class-II K(HML-2) pol subfamily.</text>
</comment>
<dbReference type="EMBL" id="JAUCMX010000024">
    <property type="protein sequence ID" value="KAK3511963.1"/>
    <property type="molecule type" value="Genomic_DNA"/>
</dbReference>
<keyword evidence="6" id="KW-1003">Cell membrane</keyword>
<comment type="caution">
    <text evidence="18">The sequence shown here is derived from an EMBL/GenBank/DDBJ whole genome shotgun (WGS) entry which is preliminary data.</text>
</comment>
<dbReference type="SUPFAM" id="SSF56988">
    <property type="entry name" value="Anthrax protective antigen"/>
    <property type="match status" value="1"/>
</dbReference>
<dbReference type="FunFam" id="2.60.40.10:FF:001165">
    <property type="entry name" value="PKHD1 like 1"/>
    <property type="match status" value="1"/>
</dbReference>
<dbReference type="Pfam" id="PF00078">
    <property type="entry name" value="RVT_1"/>
    <property type="match status" value="2"/>
</dbReference>
<evidence type="ECO:0000256" key="4">
    <source>
        <dbReference type="ARBA" id="ARBA00010879"/>
    </source>
</evidence>
<evidence type="ECO:0000256" key="10">
    <source>
        <dbReference type="ARBA" id="ARBA00023180"/>
    </source>
</evidence>
<dbReference type="GO" id="GO:0003676">
    <property type="term" value="F:nucleic acid binding"/>
    <property type="evidence" value="ECO:0007669"/>
    <property type="project" value="InterPro"/>
</dbReference>
<dbReference type="Gene3D" id="2.60.40.420">
    <property type="entry name" value="Cupredoxins - blue copper proteins"/>
    <property type="match status" value="1"/>
</dbReference>
<evidence type="ECO:0000259" key="16">
    <source>
        <dbReference type="PROSITE" id="PS51484"/>
    </source>
</evidence>
<evidence type="ECO:0000256" key="13">
    <source>
        <dbReference type="SAM" id="MobiDB-lite"/>
    </source>
</evidence>
<evidence type="ECO:0000256" key="2">
    <source>
        <dbReference type="ARBA" id="ARBA00004236"/>
    </source>
</evidence>
<evidence type="ECO:0000256" key="11">
    <source>
        <dbReference type="ARBA" id="ARBA00023273"/>
    </source>
</evidence>
<keyword evidence="12" id="KW-0175">Coiled coil</keyword>
<dbReference type="Gene3D" id="2.60.40.10">
    <property type="entry name" value="Immunoglobulins"/>
    <property type="match status" value="11"/>
</dbReference>
<keyword evidence="14" id="KW-0472">Membrane</keyword>
<dbReference type="SMART" id="SM00758">
    <property type="entry name" value="PA14"/>
    <property type="match status" value="1"/>
</dbReference>
<dbReference type="InterPro" id="IPR011658">
    <property type="entry name" value="PA14_dom"/>
</dbReference>
<evidence type="ECO:0000256" key="8">
    <source>
        <dbReference type="ARBA" id="ARBA00022737"/>
    </source>
</evidence>
<dbReference type="Pfam" id="PF01833">
    <property type="entry name" value="TIG"/>
    <property type="match status" value="13"/>
</dbReference>
<dbReference type="InterPro" id="IPR011050">
    <property type="entry name" value="Pectin_lyase_fold/virulence"/>
</dbReference>
<dbReference type="Gene3D" id="3.30.70.270">
    <property type="match status" value="2"/>
</dbReference>
<evidence type="ECO:0000259" key="15">
    <source>
        <dbReference type="PROSITE" id="PS50878"/>
    </source>
</evidence>
<evidence type="ECO:0000256" key="14">
    <source>
        <dbReference type="SAM" id="Phobius"/>
    </source>
</evidence>
<keyword evidence="19" id="KW-1185">Reference proteome</keyword>
<name>A0AAE0Q1E0_9TELE</name>
<dbReference type="InterPro" id="IPR036691">
    <property type="entry name" value="Endo/exonu/phosph_ase_sf"/>
</dbReference>
<dbReference type="FunFam" id="2.60.120.1560:FF:000004">
    <property type="entry name" value="PKHD1-like 1"/>
    <property type="match status" value="1"/>
</dbReference>
<dbReference type="PROSITE" id="PS50878">
    <property type="entry name" value="RT_POL"/>
    <property type="match status" value="2"/>
</dbReference>
<evidence type="ECO:0000256" key="3">
    <source>
        <dbReference type="ARBA" id="ARBA00004316"/>
    </source>
</evidence>
<feature type="compositionally biased region" description="Low complexity" evidence="13">
    <location>
        <begin position="1565"/>
        <end position="1576"/>
    </location>
</feature>
<sequence length="5359" mass="591303">FAQQSQFSFDTSNPDIGNTVTLVSSTRSFPCDVEKDATLSTKITCYTRPMPQDDYMLVVKVDGVPIPPSGVCNGYPWSYWCIFYTRWYRTPSIQSITPVTGLPGTSSIVTLRGRIFTNVYGSNTATSSNGYNVRFLRAYMGGMPCNLLVPNSDTLYGLTLDSSTSDWGYMSCNVTGTYVGHHNLSYILDSEFGRSLPDFGVYRVSALNKLAMFQTYAGKGRELADVMERRKVDILCVQETRWKGSKARSIGAGFKLFYYGVDSKRNGVGVVLKEEFVRNVLEVKRVSDRVMSLKLEIEGVLLNVVSGYAPQVGCELEEKERFWSELDEVMESIPTGERVVIGADFNGHVGEGNTGDEEVMGRFGVKERNLEGQMVVDFAKRMDMGAVNTYFQKREEHRVTYKSGGRRTQVDYILCRRGNLKEISDCKVVVGESVARQHRMVVCRMTLMVCKKKRPEIEKKTKWWKLKKEECCEEFRQKLRQALGGQVVLPDDWETTAEVIRETGRKVLGVSSGRRKEDKETWWWNEEVQDSIQRKRLAKKKWDMDRTEENRQEYKELQRRVKREVSKAKQKAYDELYTRLDTREGEKDLYRKSTTDAIFALRILMEKYRDGQRELHCVFVDLEKAYDRVPREELWYCMRKSGVAEKYVRLVQDMYERSRTVVRCAVGQTEEFNVEVGLHQGSALSPFLFAIVMDQLSEEVRQESPWTMMFADDIVICSESREQVEENLERWRFALERRGMKVSGSKTEYMCVNEREGSGTVRLQGEEVKKVQEFKYLGSTVQSNGECGKEVKKRVQAEVTGVYPSQGSMLGGTLLTIKGNYFDQTDEPAKVLVAGQECTVQSVTDETIICATSAYEWSNMTVFPGGRGLKMEMWNNSRPQRLEEVLTYNSSQPGYSVQWVDSLSYLWPLELGYFVARISGFFVPMETDNYYFLVKADDRVQVYFSKTGHPEDKVMIAYTTQWTNSFFRNPSQKSEIMRLESGKPYYIEVLYQDWGSVASVDVGLYKEKSTFTAQQTVDAVNEIQVIKSSYDVLKEIQIITFTNWSSVTPVEEVQIVTVSSDCFSLGTCDYTYYSLGYGVDRTGLIPVSAPAQVLQDELNALWFIKPDTVIVTKQQLTEQSEYTITFNSNRGDFQNLQYWTNGANVNITITEITKGKADLKNFTLVWGGIPSSPLPYNASATEVTAALMAMTSADCPKGLLNVENSAVKYFRDYETNITGFSGDMSLRGTRVSDTEAFCGSWSLLNPNVMFRSGDVTASGATYGPVSLQQYGTFCFAYKGYPKNGLELVFNYQNSLGIVTQGAFVIPVSFEPGNVWKYTCVDLLSALQRSYQGSNYQLLQVSLYKDTEDYYIDTVQLGKTVTVIDTNVAVMKRRRPALADSGHFIERLTVEKLTNTSDIIYMITVSPYNCAFDFPLLDIGFMQKTSTSQDMRVLAQDTAIVNVKRLQRASPPLTGTFSVGIFGQTVKDLPVNISADDLKYALQGIPELGMLSVNSTRDCKGYLWEINWLTMPGNQPLLQIDYSKVVGVNLSIKAQVKQQGGLLKQSIIGDSLRVPTNKTQYKRHLSTTSNSQTPNSTMAKTKELSKDTRNKIVDLHQAGKTESAIARALKMKRGWVFQHDNDPKHTARATKEWLRKKHFKDLEWPSQSPDLNPIENLWRELKIRVAQRQPQNITALEEICMEEWAKLPATVQVFINGIPSNCSGDCGFTWAEAKTPIVTGITPIQGASSLGTILTISGSGFADSNASVQIGNVQCSVLQVKNTSLACRVGPASAGLYPVTVRFPTLGNAHYNSGINFNFTCEMGVTSIAPTAGSVTGGTVIAVSGYGFSQDTTATIGGVQCGVIDVNLYQLLCRVPAINREGCVRKGIRRKTLPNLTMRIVSTLNFILDRSRPGLTTTAIGAVDLQGTGGNWGTVGQRSRGGRRVHRQREKRKGDEEVMGKFGVKERNLEGQMVVDFAKRMDMAVMKRQKLRQALGGQVVLPDDWETTAEVIRETGRKVLGVSSGRRKEDKETWWWNEEVQDSIQRKRLAKKKWDMDRTEENRQEYKELQRRVKREVSKAKQKAYDKLYTRLDTREGEKDLYRLARQRDRDGKDVQQVRVIKDRDGRVLTSEESVQRRWKEYFEELMNEENEREKRVEGVNSVEQKVDKIRKDEVRKALKRMKSGKAVGPDDIPVEVWKCLGEAAVEFLASLFNRVLENLEKAYDRVPREELWYCMRKSGVAEKYVRLVQDMYARSRTVVRCAVGQTEEFKVEVGLHQGSALSPFLFAIVMDQLSEEVRQESPWTMMFADDIVICSESREQVKENLEKWRFALERRGMKVSRSKTEYMCVNEREGSGTVRLQGEEVKKVQEFKYLGSTVQSNGECGKEGTEGAQEVTLITGNTQVTSRDPFTYNTSLTATITGVSPQTTNVYGIRFLIIMGTNFGGQISGSSVLIGGVACEVQQWTDTLITCLLPKLPPGSYDIKVIVGNQGYPLISSGVNAIIEYILQVTGISPQYGSLFGGTTVTITGSGFSPVLEDNKVTLGETICKVTAVSINQLQCVTQMPKQTYTVTNQGIDPTFGQGYSWSPATVIASVGDTVIWKWQAPAFVQGLGYRVFSVDNPSSTVFDGVTFNSGNSKTATGFFSYCFTAPGVYYYSSGYIDSANRTSMQGVVIVRPLEDRSPDLNVNVAGFHALHYQVSPAVPAPLSTPSHLIMAHITTPSLSKVRGFSDITCAIEVMIGNSSCNVINSTSTMIQCHLSPDSGAPVGFLLPVQVQVDNLGTALLTMPSESARRFAVMPVLDLVSPAVGSTTGYTRLLLTGSGLTAGTVTVAGYPCITVSSNYTHIICDTSPSPLQMGNVAVQVGGVSSLCSTDCSFQYSASLIPIVSSVSPSSVTGNQTTVFVSGSGFGSSLDNLRVYAGNIMLEVKEVTDSNLTLLVGPLPAGPHALKVIVMNKGLASGNATLTSQALASLQPSSGSLAGGTLLTITGNGFAAGNTSVMLGTYPCTIVTVTPAMVTFLTRAFNETQVQVNIKVFGVNYPPLSFNYTLSQTPNITRVSPTTGPSGTAITVSGSGFGSDIALVAVRIDGAPCNISSITDTSIQCIVGEHAGGTFPVTVYHQVKGYAVTQATFSYELRLMQVMPNEGSYGGGAEVAVQGSGFDSNSSRVLICNKECSVNKNASSSTNLYCKVPQNNGTQAELSCTVVVLNSYGSANITNGYTYKTSLTPVITDVSPRRGGTAGGTLLTVTGYGFSGGNVSVTIAGSVCDVQSASDTQVICVTNSHPKSQLTKVLVNVGNRGVAQMDRADFFYIDVWSSQYTWGGQSPPEAGSFAVITKGQTILLDVSTPVLKMLLIQGGKLIFDEADIELQAENILITDGGTLQIGTEDTPFQHKAIITLHGHLRAPELPVYGAKTLGVREGVLDLHGIPIPITWTRLAQTANNGSSTITLMDAVTWKVGDEIVIASTGARHSQRQNEVRKIASVSSDGRTLTLNNPLKYTHLGVAITLPDGTVFEARAEIGVLTRNIVVRGSINKEWSDLIPACPDGFNTGEFATQTCFQGRFGEEIGSDEFGGCIMFHAPRPGENLAIGRIEYVEIFNAGQAYQLGRYPIHWHLMGDVNFKSYVRGCGIHQTYNRAVTIHNTHRLLVEHNVIYNIMGGAFFIEDGIETGNVLQYNLAVFVRQSTSLLNDDVTPAGYWVTNPNNTIRHNAAAGGTHFGFWYRMHEHPDGPSYDSNICQKMVPLGEFYNNTAHSQGWFGLWIFQEFFPKKDGKCGSTVPQPAVFRKLTSWNNEKGAEWVNVGAVQFNDFLMVNNKVAGVETKRIIQEHVSGWGLDTGAGLVNSTLVGHVDELGLGSDYCTSHGIVLPLDDGMSVLNTKFINFDRPNCAALGVTTIQGTSGIFCGGWEVKFSGIKYYQSPNMATFRWEHEVVLADVDGSLTGNPGYSVVPKSNLLDPVHCSDNASWSLGFPGTVCDNTIKFHRLGIHSSLPSSLWFKDLILTNTYGSSVVPFADKLITHGSGWMALLPTDKTYNWYFRNALQISNISYSAVFYGFKSSDYMIVNHNLTQNPDQVSVVDNRNGSSSPLDPSVNINGDWYMNKSSNNLYYIVSTKTSAANRLRRSSVDRSTTDIPVAFKVYNCFYTNCAPPAPNTTTPMSNGSSTNFILWSNQSFWQSSAENNFIEPKEGATVVIPSGKWVILDTLIPPLKNLTVMGVLEILDNITITSNRTTYSPPQNSNIVLNATYISILGGRLIAGWPDKPFSGQLQIILTGNQHTPEWPLPDGQNQGSKVLGVFGALDLYGMPHKVYHTKLAKTAWAGSNSLSLQAAVDWQAGDEIVLSTTSYDPWQTETHTISAVTNNGFTLTLEQPLTYTHIGENYTAPGTTKNYSLSGDVGLLSRNIKIIGGDYPDLNSESFGARVLVGSFSSGGFNYRGKAQIRDVEFYHTGQEGWTDSIDPRYSVAFHNLGMVSQNESYIKGCAFHHGFSPAIGIFGTDGLSVDDNVIHHTVGEGIRVWGNNITVRRNLVTMTLWPGSYNGRQETMNINWPAAIEANMGTNVVLQGNTVAGYERVGFRINGEPCPGSLNPVAQWQQNEAHGGLYGVYMNKDGLPACSQIQGFNIWKSFDYGIYFQVYMSIVVSNVTLVDNGMGIMPLIYEPPSSSHEYSNKTILIKDSLIVGNSPNFNCSDTLRTNDVNIASSLGHRAPRPLNGGRTGICWPTFESAHNLAPMKPHAGLMSYNAISGLLSVTNTTFVGFRDVCSSEINYMFFTNPHNEDLQHPINVQKITKSNSTEKAQVFIHHPDLGKVNPSDCVDMDCDAKKKSMLNDLDGSFLGAVGSVIPFSEYEWDGDSRHGLGNYRIPKVMLTYLNGSRIPVGNIAPYKGVIRDSTCTFMSAWQAYKCFGMNYRMLVIESLDSDTETRRLSPVAVLGGGYVDLLNGPQDHGWCAGYTCQRRLSIFHSIVATNKSFDIYFTGVSPQKLRLMMLNATPNETVKVAIFYSKPQRLDIYVNNQLVAPNNAQWNTEKTDYTLLKPTYPAQYVPALNGTHGSNFFDPDYKMMHVLLRGSTPVQISTSPLLFISFNLPAMTEEEFFGDQLVRNLALFLKIPPNMIRITNIVREGSGARRRRRATGLTVEVEIRQPPSNQTSANSTSDSDQFTVLKTVADTLGQAAISGDLSQSIGFTVSSMGVILPSPPPSDPSWSQVANQEVAREDATVQTVSSVSALKVVVEPVAGLYPGLLSVQPGIMAVDQQGECVSVGVTTLTISAMLKDAHGNPADSLSGNTTIPFQSCWANFTDLAINTTGNDMILAFTLNEWTAQSRTFSVGSLTPPSTTKSTTMKTTTEDFNSIFDSGPAFTAHSVYTIMLLSVLQLIYTVILENN</sequence>
<dbReference type="InterPro" id="IPR043502">
    <property type="entry name" value="DNA/RNA_pol_sf"/>
</dbReference>
<dbReference type="InterPro" id="IPR013783">
    <property type="entry name" value="Ig-like_fold"/>
</dbReference>
<dbReference type="InterPro" id="IPR002909">
    <property type="entry name" value="IPT_dom"/>
</dbReference>
<dbReference type="FunFam" id="2.60.40.10:FF:001316">
    <property type="entry name" value="PKHD1 like 1"/>
    <property type="match status" value="1"/>
</dbReference>
<evidence type="ECO:0000259" key="17">
    <source>
        <dbReference type="PROSITE" id="PS51820"/>
    </source>
</evidence>